<keyword evidence="1" id="KW-0812">Transmembrane</keyword>
<evidence type="ECO:0000313" key="2">
    <source>
        <dbReference type="EMBL" id="MDY5140662.1"/>
    </source>
</evidence>
<sequence>MDQVRDEAEVGRASGRGARWRHLTVRAGSALAVLGIAAAVAAAGVVLPTGAPRAVEAEGASAGEAPTQLLCGGGFEQTISAGMTVEGSPGGTAENIATQVLLFGTADKEARAALPTGTILSADPGEVLSGAVAYSAQGGNGRGLATNTCVSGAGDLWITASATSVGYSNQLLLTNPGAAPITVRVDGLGGAGPLGTVRVAVPGRSTVRHTLDGLLAEDSRLALHLSTQAGTFGATLQNQHISGTSGAGVDFAAGAPAATELTIPGIPEGSTLRIANPGEATTFTVQLTGEDGTTRTLPGGEDVEIAANSVMDLTLAGIDPGTYAVQVRGAPLLAAGVLLGGGGDAAWASPVAPAARTAGSFGPGPARLALAGRGHVDITPVGADGVDLDPVNAQVRGYATVELPEAARGYRIEAENPVSAAALILAPNGEAGGASGIDWVSAVADQREALSARVAVRQN</sequence>
<proteinExistence type="predicted"/>
<dbReference type="Proteomes" id="UP001288320">
    <property type="component" value="Unassembled WGS sequence"/>
</dbReference>
<organism evidence="2 3">
    <name type="scientific">Actinotignum timonense</name>
    <dbReference type="NCBI Taxonomy" id="1870995"/>
    <lineage>
        <taxon>Bacteria</taxon>
        <taxon>Bacillati</taxon>
        <taxon>Actinomycetota</taxon>
        <taxon>Actinomycetes</taxon>
        <taxon>Actinomycetales</taxon>
        <taxon>Actinomycetaceae</taxon>
        <taxon>Actinotignum</taxon>
    </lineage>
</organism>
<evidence type="ECO:0000256" key="1">
    <source>
        <dbReference type="SAM" id="Phobius"/>
    </source>
</evidence>
<accession>A0AAW9HMF7</accession>
<dbReference type="RefSeq" id="WP_320753091.1">
    <property type="nucleotide sequence ID" value="NZ_JAWNFV010000008.1"/>
</dbReference>
<dbReference type="Pfam" id="PF18986">
    <property type="entry name" value="DUF5719"/>
    <property type="match status" value="1"/>
</dbReference>
<protein>
    <submittedName>
        <fullName evidence="2">DUF5719 family protein</fullName>
    </submittedName>
</protein>
<feature type="transmembrane region" description="Helical" evidence="1">
    <location>
        <begin position="23"/>
        <end position="47"/>
    </location>
</feature>
<evidence type="ECO:0000313" key="3">
    <source>
        <dbReference type="Proteomes" id="UP001288320"/>
    </source>
</evidence>
<dbReference type="AlphaFoldDB" id="A0AAW9HMF7"/>
<dbReference type="EMBL" id="JAWNFV010000008">
    <property type="protein sequence ID" value="MDY5140662.1"/>
    <property type="molecule type" value="Genomic_DNA"/>
</dbReference>
<reference evidence="2" key="1">
    <citation type="submission" date="2023-10" db="EMBL/GenBank/DDBJ databases">
        <title>Whole Genome based description of the genera Actinobaculum and Actinotignum reveals a complex phylogenetic relationship within the species included in the genus Actinotignum.</title>
        <authorList>
            <person name="Jensen C.S."/>
            <person name="Dargis R."/>
            <person name="Kemp M."/>
            <person name="Christensen J.J."/>
        </authorList>
    </citation>
    <scope>NUCLEOTIDE SEQUENCE</scope>
    <source>
        <strain evidence="2">SLA_B245</strain>
    </source>
</reference>
<comment type="caution">
    <text evidence="2">The sequence shown here is derived from an EMBL/GenBank/DDBJ whole genome shotgun (WGS) entry which is preliminary data.</text>
</comment>
<dbReference type="InterPro" id="IPR043777">
    <property type="entry name" value="DUF5719"/>
</dbReference>
<keyword evidence="1" id="KW-1133">Transmembrane helix</keyword>
<keyword evidence="1" id="KW-0472">Membrane</keyword>
<gene>
    <name evidence="2" type="ORF">R6G74_04965</name>
</gene>
<name>A0AAW9HMF7_9ACTO</name>